<dbReference type="Proteomes" id="UP001234216">
    <property type="component" value="Unassembled WGS sequence"/>
</dbReference>
<dbReference type="RefSeq" id="WP_306981653.1">
    <property type="nucleotide sequence ID" value="NZ_JAUSYQ010000002.1"/>
</dbReference>
<evidence type="ECO:0000313" key="2">
    <source>
        <dbReference type="EMBL" id="MDQ0910750.1"/>
    </source>
</evidence>
<comment type="caution">
    <text evidence="2">The sequence shown here is derived from an EMBL/GenBank/DDBJ whole genome shotgun (WGS) entry which is preliminary data.</text>
</comment>
<feature type="transmembrane region" description="Helical" evidence="1">
    <location>
        <begin position="82"/>
        <end position="102"/>
    </location>
</feature>
<protein>
    <submittedName>
        <fullName evidence="2">Uncharacterized protein</fullName>
    </submittedName>
</protein>
<keyword evidence="1" id="KW-1133">Transmembrane helix</keyword>
<evidence type="ECO:0000313" key="3">
    <source>
        <dbReference type="Proteomes" id="UP001234216"/>
    </source>
</evidence>
<gene>
    <name evidence="2" type="ORF">QFZ22_006735</name>
</gene>
<keyword evidence="1" id="KW-0472">Membrane</keyword>
<feature type="transmembrane region" description="Helical" evidence="1">
    <location>
        <begin position="108"/>
        <end position="125"/>
    </location>
</feature>
<feature type="transmembrane region" description="Helical" evidence="1">
    <location>
        <begin position="16"/>
        <end position="39"/>
    </location>
</feature>
<feature type="transmembrane region" description="Helical" evidence="1">
    <location>
        <begin position="51"/>
        <end position="75"/>
    </location>
</feature>
<dbReference type="AlphaFoldDB" id="A0AAW8FNR3"/>
<evidence type="ECO:0000256" key="1">
    <source>
        <dbReference type="SAM" id="Phobius"/>
    </source>
</evidence>
<proteinExistence type="predicted"/>
<organism evidence="2 3">
    <name type="scientific">Streptomyces canus</name>
    <dbReference type="NCBI Taxonomy" id="58343"/>
    <lineage>
        <taxon>Bacteria</taxon>
        <taxon>Bacillati</taxon>
        <taxon>Actinomycetota</taxon>
        <taxon>Actinomycetes</taxon>
        <taxon>Kitasatosporales</taxon>
        <taxon>Streptomycetaceae</taxon>
        <taxon>Streptomyces</taxon>
        <taxon>Streptomyces aurantiacus group</taxon>
    </lineage>
</organism>
<dbReference type="EMBL" id="JAUSZV010000005">
    <property type="protein sequence ID" value="MDQ0910750.1"/>
    <property type="molecule type" value="Genomic_DNA"/>
</dbReference>
<reference evidence="2" key="1">
    <citation type="submission" date="2023-07" db="EMBL/GenBank/DDBJ databases">
        <title>Comparative genomics of wheat-associated soil bacteria to identify genetic determinants of phenazine resistance.</title>
        <authorList>
            <person name="Mouncey N."/>
        </authorList>
    </citation>
    <scope>NUCLEOTIDE SEQUENCE</scope>
    <source>
        <strain evidence="2">V4I22</strain>
    </source>
</reference>
<sequence>MTTPGVKAQMPTSVRLALVGVWVQAVLNLAAGFLLLALVNDAADHGQDEGAGLLRFLAVLSLLIAGALLLCGVFAGKRSNGIRVTVIVIEALSLLIGVLGLLQGGFSALPGIVFALVVLRNFSAVEARNWFDR</sequence>
<name>A0AAW8FNR3_9ACTN</name>
<accession>A0AAW8FNR3</accession>
<keyword evidence="1" id="KW-0812">Transmembrane</keyword>